<evidence type="ECO:0000256" key="1">
    <source>
        <dbReference type="SAM" id="MobiDB-lite"/>
    </source>
</evidence>
<organism evidence="2">
    <name type="scientific">Candidatus Kentrum sp. LFY</name>
    <dbReference type="NCBI Taxonomy" id="2126342"/>
    <lineage>
        <taxon>Bacteria</taxon>
        <taxon>Pseudomonadati</taxon>
        <taxon>Pseudomonadota</taxon>
        <taxon>Gammaproteobacteria</taxon>
        <taxon>Candidatus Kentrum</taxon>
    </lineage>
</organism>
<protein>
    <submittedName>
        <fullName evidence="2">Uncharacterized protein</fullName>
    </submittedName>
</protein>
<proteinExistence type="predicted"/>
<dbReference type="AlphaFoldDB" id="A0A450WIS6"/>
<reference evidence="2" key="1">
    <citation type="submission" date="2019-02" db="EMBL/GenBank/DDBJ databases">
        <authorList>
            <person name="Gruber-Vodicka R. H."/>
            <person name="Seah K. B. B."/>
        </authorList>
    </citation>
    <scope>NUCLEOTIDE SEQUENCE</scope>
    <source>
        <strain evidence="2">BECK_BY7</strain>
    </source>
</reference>
<feature type="region of interest" description="Disordered" evidence="1">
    <location>
        <begin position="23"/>
        <end position="53"/>
    </location>
</feature>
<accession>A0A450WIS6</accession>
<name>A0A450WIS6_9GAMM</name>
<evidence type="ECO:0000313" key="2">
    <source>
        <dbReference type="EMBL" id="VFK16935.1"/>
    </source>
</evidence>
<sequence>MSSLNPNDEGRRRLLQYTGNACLPYGSRQSRSPLEEPAQVPGSRIRNRYPSNGFPRKSCQTPHLVIGVGVNVVGRRPIRARQFRPWEFSHEYHSSPIVEDPIIIGRIDGMSVQYHDRQVFPHDSKGFQFLHFRHLDTLAPTPISWRYGSRSMSPISMLSRGEFISVREKAALWFEEREESSK</sequence>
<gene>
    <name evidence="2" type="ORF">BECKLFY1418C_GA0070996_102720</name>
</gene>
<dbReference type="EMBL" id="CAADFN010000027">
    <property type="protein sequence ID" value="VFK16935.1"/>
    <property type="molecule type" value="Genomic_DNA"/>
</dbReference>